<dbReference type="EMBL" id="JPKY01000136">
    <property type="protein sequence ID" value="KFH41285.1"/>
    <property type="molecule type" value="Genomic_DNA"/>
</dbReference>
<organism evidence="2 3">
    <name type="scientific">Hapsidospora chrysogenum (strain ATCC 11550 / CBS 779.69 / DSM 880 / IAM 14645 / JCM 23072 / IMI 49137)</name>
    <name type="common">Acremonium chrysogenum</name>
    <dbReference type="NCBI Taxonomy" id="857340"/>
    <lineage>
        <taxon>Eukaryota</taxon>
        <taxon>Fungi</taxon>
        <taxon>Dikarya</taxon>
        <taxon>Ascomycota</taxon>
        <taxon>Pezizomycotina</taxon>
        <taxon>Sordariomycetes</taxon>
        <taxon>Hypocreomycetidae</taxon>
        <taxon>Hypocreales</taxon>
        <taxon>Bionectriaceae</taxon>
        <taxon>Hapsidospora</taxon>
    </lineage>
</organism>
<keyword evidence="3" id="KW-1185">Reference proteome</keyword>
<reference evidence="3" key="1">
    <citation type="journal article" date="2014" name="Genome Announc.">
        <title>Genome sequence and annotation of Acremonium chrysogenum, producer of the beta-lactam antibiotic cephalosporin C.</title>
        <authorList>
            <person name="Terfehr D."/>
            <person name="Dahlmann T.A."/>
            <person name="Specht T."/>
            <person name="Zadra I."/>
            <person name="Kuernsteiner H."/>
            <person name="Kueck U."/>
        </authorList>
    </citation>
    <scope>NUCLEOTIDE SEQUENCE [LARGE SCALE GENOMIC DNA]</scope>
    <source>
        <strain evidence="3">ATCC 11550 / CBS 779.69 / DSM 880 / IAM 14645 / JCM 23072 / IMI 49137</strain>
    </source>
</reference>
<dbReference type="Proteomes" id="UP000029964">
    <property type="component" value="Unassembled WGS sequence"/>
</dbReference>
<name>A0A086SW03_HAPC1</name>
<gene>
    <name evidence="2" type="ORF">ACRE_079980</name>
</gene>
<dbReference type="HOGENOM" id="CLU_1948186_0_0_1"/>
<sequence>MSTQSRARRKKERPVLERPTRRNGVMTDEPNPRGQAATPVQPLRGSQPSSGQRAEARKFGGAVQRWPIHPFVFPLTDLQRRAPPKTIWRPPAPRIYKKITTQFQSDPVHSASLPLLNGLPLQPATIFLE</sequence>
<protein>
    <submittedName>
        <fullName evidence="2">Uncharacterized protein</fullName>
    </submittedName>
</protein>
<proteinExistence type="predicted"/>
<evidence type="ECO:0000313" key="2">
    <source>
        <dbReference type="EMBL" id="KFH41285.1"/>
    </source>
</evidence>
<dbReference type="AlphaFoldDB" id="A0A086SW03"/>
<feature type="compositionally biased region" description="Basic residues" evidence="1">
    <location>
        <begin position="1"/>
        <end position="12"/>
    </location>
</feature>
<evidence type="ECO:0000256" key="1">
    <source>
        <dbReference type="SAM" id="MobiDB-lite"/>
    </source>
</evidence>
<accession>A0A086SW03</accession>
<feature type="region of interest" description="Disordered" evidence="1">
    <location>
        <begin position="1"/>
        <end position="60"/>
    </location>
</feature>
<comment type="caution">
    <text evidence="2">The sequence shown here is derived from an EMBL/GenBank/DDBJ whole genome shotgun (WGS) entry which is preliminary data.</text>
</comment>
<evidence type="ECO:0000313" key="3">
    <source>
        <dbReference type="Proteomes" id="UP000029964"/>
    </source>
</evidence>